<keyword evidence="2" id="KW-1185">Reference proteome</keyword>
<dbReference type="EMBL" id="BOOY01000025">
    <property type="protein sequence ID" value="GIJ03872.1"/>
    <property type="molecule type" value="Genomic_DNA"/>
</dbReference>
<organism evidence="1 2">
    <name type="scientific">Spirilliplanes yamanashiensis</name>
    <dbReference type="NCBI Taxonomy" id="42233"/>
    <lineage>
        <taxon>Bacteria</taxon>
        <taxon>Bacillati</taxon>
        <taxon>Actinomycetota</taxon>
        <taxon>Actinomycetes</taxon>
        <taxon>Micromonosporales</taxon>
        <taxon>Micromonosporaceae</taxon>
        <taxon>Spirilliplanes</taxon>
    </lineage>
</organism>
<name>A0A8J3Y9Q6_9ACTN</name>
<dbReference type="Proteomes" id="UP000652013">
    <property type="component" value="Unassembled WGS sequence"/>
</dbReference>
<evidence type="ECO:0000313" key="1">
    <source>
        <dbReference type="EMBL" id="GIJ03872.1"/>
    </source>
</evidence>
<reference evidence="1" key="1">
    <citation type="submission" date="2021-01" db="EMBL/GenBank/DDBJ databases">
        <title>Whole genome shotgun sequence of Spirilliplanes yamanashiensis NBRC 15828.</title>
        <authorList>
            <person name="Komaki H."/>
            <person name="Tamura T."/>
        </authorList>
    </citation>
    <scope>NUCLEOTIDE SEQUENCE</scope>
    <source>
        <strain evidence="1">NBRC 15828</strain>
    </source>
</reference>
<gene>
    <name evidence="1" type="ORF">Sya03_32240</name>
</gene>
<sequence length="113" mass="11613">MGFTRLMPHPTSEDDQTLQLHRAVAARLVADPSGVLASAADNLAALRTGADPAASARLDRWAAALSAGPEAVLDALISRDPSAADLRRTSPFAAVLPDAERRAALATLASTSA</sequence>
<accession>A0A8J3Y9Q6</accession>
<dbReference type="AlphaFoldDB" id="A0A8J3Y9Q6"/>
<comment type="caution">
    <text evidence="1">The sequence shown here is derived from an EMBL/GenBank/DDBJ whole genome shotgun (WGS) entry which is preliminary data.</text>
</comment>
<protein>
    <submittedName>
        <fullName evidence="1">Uncharacterized protein</fullName>
    </submittedName>
</protein>
<evidence type="ECO:0000313" key="2">
    <source>
        <dbReference type="Proteomes" id="UP000652013"/>
    </source>
</evidence>
<proteinExistence type="predicted"/>